<dbReference type="Pfam" id="PF00672">
    <property type="entry name" value="HAMP"/>
    <property type="match status" value="1"/>
</dbReference>
<evidence type="ECO:0000313" key="14">
    <source>
        <dbReference type="EMBL" id="TWT51188.1"/>
    </source>
</evidence>
<evidence type="ECO:0000259" key="12">
    <source>
        <dbReference type="PROSITE" id="PS50109"/>
    </source>
</evidence>
<evidence type="ECO:0000256" key="8">
    <source>
        <dbReference type="ARBA" id="ARBA00022840"/>
    </source>
</evidence>
<comment type="subcellular location">
    <subcellularLocation>
        <location evidence="2">Membrane</location>
    </subcellularLocation>
</comment>
<dbReference type="Gene3D" id="6.10.340.10">
    <property type="match status" value="1"/>
</dbReference>
<keyword evidence="5 14" id="KW-0808">Transferase</keyword>
<name>A0A5C5WK83_9BACT</name>
<dbReference type="SMART" id="SM00388">
    <property type="entry name" value="HisKA"/>
    <property type="match status" value="1"/>
</dbReference>
<protein>
    <recommendedName>
        <fullName evidence="3">histidine kinase</fullName>
        <ecNumber evidence="3">2.7.13.3</ecNumber>
    </recommendedName>
</protein>
<feature type="domain" description="HAMP" evidence="13">
    <location>
        <begin position="183"/>
        <end position="235"/>
    </location>
</feature>
<evidence type="ECO:0000256" key="1">
    <source>
        <dbReference type="ARBA" id="ARBA00000085"/>
    </source>
</evidence>
<dbReference type="RefSeq" id="WP_146516281.1">
    <property type="nucleotide sequence ID" value="NZ_SJPI01000002.1"/>
</dbReference>
<evidence type="ECO:0000259" key="13">
    <source>
        <dbReference type="PROSITE" id="PS50885"/>
    </source>
</evidence>
<dbReference type="InterPro" id="IPR003661">
    <property type="entry name" value="HisK_dim/P_dom"/>
</dbReference>
<feature type="transmembrane region" description="Helical" evidence="11">
    <location>
        <begin position="164"/>
        <end position="185"/>
    </location>
</feature>
<feature type="region of interest" description="Disordered" evidence="10">
    <location>
        <begin position="501"/>
        <end position="523"/>
    </location>
</feature>
<keyword evidence="4" id="KW-0597">Phosphoprotein</keyword>
<evidence type="ECO:0000256" key="6">
    <source>
        <dbReference type="ARBA" id="ARBA00022741"/>
    </source>
</evidence>
<dbReference type="InterPro" id="IPR036097">
    <property type="entry name" value="HisK_dim/P_sf"/>
</dbReference>
<dbReference type="CDD" id="cd06225">
    <property type="entry name" value="HAMP"/>
    <property type="match status" value="1"/>
</dbReference>
<dbReference type="PANTHER" id="PTHR43065">
    <property type="entry name" value="SENSOR HISTIDINE KINASE"/>
    <property type="match status" value="1"/>
</dbReference>
<dbReference type="PROSITE" id="PS50109">
    <property type="entry name" value="HIS_KIN"/>
    <property type="match status" value="1"/>
</dbReference>
<evidence type="ECO:0000256" key="5">
    <source>
        <dbReference type="ARBA" id="ARBA00022679"/>
    </source>
</evidence>
<keyword evidence="9" id="KW-0902">Two-component regulatory system</keyword>
<dbReference type="SUPFAM" id="SSF47384">
    <property type="entry name" value="Homodimeric domain of signal transducing histidine kinase"/>
    <property type="match status" value="1"/>
</dbReference>
<keyword evidence="11" id="KW-1133">Transmembrane helix</keyword>
<accession>A0A5C5WK83</accession>
<feature type="domain" description="Histidine kinase" evidence="12">
    <location>
        <begin position="266"/>
        <end position="486"/>
    </location>
</feature>
<dbReference type="GO" id="GO:0005524">
    <property type="term" value="F:ATP binding"/>
    <property type="evidence" value="ECO:0007669"/>
    <property type="project" value="UniProtKB-KW"/>
</dbReference>
<dbReference type="EC" id="2.7.13.3" evidence="3"/>
<dbReference type="SMART" id="SM00387">
    <property type="entry name" value="HATPase_c"/>
    <property type="match status" value="1"/>
</dbReference>
<comment type="catalytic activity">
    <reaction evidence="1">
        <text>ATP + protein L-histidine = ADP + protein N-phospho-L-histidine.</text>
        <dbReference type="EC" id="2.7.13.3"/>
    </reaction>
</comment>
<keyword evidence="11" id="KW-0812">Transmembrane</keyword>
<organism evidence="14 15">
    <name type="scientific">Rubripirellula amarantea</name>
    <dbReference type="NCBI Taxonomy" id="2527999"/>
    <lineage>
        <taxon>Bacteria</taxon>
        <taxon>Pseudomonadati</taxon>
        <taxon>Planctomycetota</taxon>
        <taxon>Planctomycetia</taxon>
        <taxon>Pirellulales</taxon>
        <taxon>Pirellulaceae</taxon>
        <taxon>Rubripirellula</taxon>
    </lineage>
</organism>
<dbReference type="Pfam" id="PF02518">
    <property type="entry name" value="HATPase_c"/>
    <property type="match status" value="1"/>
</dbReference>
<evidence type="ECO:0000256" key="2">
    <source>
        <dbReference type="ARBA" id="ARBA00004370"/>
    </source>
</evidence>
<evidence type="ECO:0000256" key="10">
    <source>
        <dbReference type="SAM" id="MobiDB-lite"/>
    </source>
</evidence>
<keyword evidence="7" id="KW-0418">Kinase</keyword>
<evidence type="ECO:0000256" key="7">
    <source>
        <dbReference type="ARBA" id="ARBA00022777"/>
    </source>
</evidence>
<dbReference type="Proteomes" id="UP000316598">
    <property type="component" value="Unassembled WGS sequence"/>
</dbReference>
<dbReference type="GO" id="GO:0016020">
    <property type="term" value="C:membrane"/>
    <property type="evidence" value="ECO:0007669"/>
    <property type="project" value="UniProtKB-SubCell"/>
</dbReference>
<keyword evidence="15" id="KW-1185">Reference proteome</keyword>
<gene>
    <name evidence="14" type="primary">zraS_7</name>
    <name evidence="14" type="ORF">Pla22_39650</name>
</gene>
<dbReference type="SUPFAM" id="SSF158472">
    <property type="entry name" value="HAMP domain-like"/>
    <property type="match status" value="1"/>
</dbReference>
<evidence type="ECO:0000256" key="4">
    <source>
        <dbReference type="ARBA" id="ARBA00022553"/>
    </source>
</evidence>
<dbReference type="GO" id="GO:0000155">
    <property type="term" value="F:phosphorelay sensor kinase activity"/>
    <property type="evidence" value="ECO:0007669"/>
    <property type="project" value="InterPro"/>
</dbReference>
<dbReference type="CDD" id="cd00082">
    <property type="entry name" value="HisKA"/>
    <property type="match status" value="1"/>
</dbReference>
<dbReference type="InterPro" id="IPR005467">
    <property type="entry name" value="His_kinase_dom"/>
</dbReference>
<dbReference type="SUPFAM" id="SSF55874">
    <property type="entry name" value="ATPase domain of HSP90 chaperone/DNA topoisomerase II/histidine kinase"/>
    <property type="match status" value="1"/>
</dbReference>
<keyword evidence="6" id="KW-0547">Nucleotide-binding</keyword>
<dbReference type="InterPro" id="IPR036890">
    <property type="entry name" value="HATPase_C_sf"/>
</dbReference>
<evidence type="ECO:0000313" key="15">
    <source>
        <dbReference type="Proteomes" id="UP000316598"/>
    </source>
</evidence>
<comment type="caution">
    <text evidence="14">The sequence shown here is derived from an EMBL/GenBank/DDBJ whole genome shotgun (WGS) entry which is preliminary data.</text>
</comment>
<dbReference type="SMART" id="SM00304">
    <property type="entry name" value="HAMP"/>
    <property type="match status" value="1"/>
</dbReference>
<evidence type="ECO:0000256" key="11">
    <source>
        <dbReference type="SAM" id="Phobius"/>
    </source>
</evidence>
<dbReference type="InterPro" id="IPR003660">
    <property type="entry name" value="HAMP_dom"/>
</dbReference>
<dbReference type="PRINTS" id="PR00344">
    <property type="entry name" value="BCTRLSENSOR"/>
</dbReference>
<sequence>MRLAAKLVLVYLIGLLLIVGLFSYLTIQNERRLAAALHQQQAADIIASMSRKLESVYRSVHPREELQQVLRQTTSLQTKRMKMRLVEPGGSGSSAPPPGVPIDVIVTQRSMTTISMPDPSGEERLYTYVPIAGTKEFPRGTIEVSAPDNTAKDRLHRSLMRSAIAILGVTVLSGVVVLFGGILMVGKPLKQLISKVHQVGEGNFDGPLDVKQNDELGRLGVAINQMCEQLKSQRQKIDEETAARIATVGQLRHADRLSTLGRLAAGVAHEMGTPLNVVSGRAELIASGELSSDQTRRSALTIKQESDRIAGIIRSLLDFARRGNPNRDRADLAALVDETVTMMRPLAEKKNVDIRWTRTESPMISKVDSGQIRQVLTNLIVNAISAMDGQAGDTITISARSAKSDDPSVAPIEMHQIDIVDNGHGIEEEHLESIFEPFFTTKDVGEGTGLGLSIAHGIIEDHEGRIEVSSVLGEGTRFSVLLPVDEADEILLNQDSQQLLENASTDRVDPLPTPGSSRSEYNI</sequence>
<dbReference type="Gene3D" id="1.10.287.130">
    <property type="match status" value="1"/>
</dbReference>
<evidence type="ECO:0000256" key="3">
    <source>
        <dbReference type="ARBA" id="ARBA00012438"/>
    </source>
</evidence>
<keyword evidence="8" id="KW-0067">ATP-binding</keyword>
<feature type="compositionally biased region" description="Polar residues" evidence="10">
    <location>
        <begin position="514"/>
        <end position="523"/>
    </location>
</feature>
<dbReference type="InterPro" id="IPR004358">
    <property type="entry name" value="Sig_transdc_His_kin-like_C"/>
</dbReference>
<keyword evidence="11" id="KW-0472">Membrane</keyword>
<dbReference type="Pfam" id="PF00512">
    <property type="entry name" value="HisKA"/>
    <property type="match status" value="1"/>
</dbReference>
<dbReference type="PROSITE" id="PS50885">
    <property type="entry name" value="HAMP"/>
    <property type="match status" value="1"/>
</dbReference>
<evidence type="ECO:0000256" key="9">
    <source>
        <dbReference type="ARBA" id="ARBA00023012"/>
    </source>
</evidence>
<feature type="transmembrane region" description="Helical" evidence="11">
    <location>
        <begin position="6"/>
        <end position="27"/>
    </location>
</feature>
<reference evidence="14 15" key="1">
    <citation type="submission" date="2019-02" db="EMBL/GenBank/DDBJ databases">
        <title>Deep-cultivation of Planctomycetes and their phenomic and genomic characterization uncovers novel biology.</title>
        <authorList>
            <person name="Wiegand S."/>
            <person name="Jogler M."/>
            <person name="Boedeker C."/>
            <person name="Pinto D."/>
            <person name="Vollmers J."/>
            <person name="Rivas-Marin E."/>
            <person name="Kohn T."/>
            <person name="Peeters S.H."/>
            <person name="Heuer A."/>
            <person name="Rast P."/>
            <person name="Oberbeckmann S."/>
            <person name="Bunk B."/>
            <person name="Jeske O."/>
            <person name="Meyerdierks A."/>
            <person name="Storesund J.E."/>
            <person name="Kallscheuer N."/>
            <person name="Luecker S."/>
            <person name="Lage O.M."/>
            <person name="Pohl T."/>
            <person name="Merkel B.J."/>
            <person name="Hornburger P."/>
            <person name="Mueller R.-W."/>
            <person name="Bruemmer F."/>
            <person name="Labrenz M."/>
            <person name="Spormann A.M."/>
            <person name="Op Den Camp H."/>
            <person name="Overmann J."/>
            <person name="Amann R."/>
            <person name="Jetten M.S.M."/>
            <person name="Mascher T."/>
            <person name="Medema M.H."/>
            <person name="Devos D.P."/>
            <person name="Kaster A.-K."/>
            <person name="Ovreas L."/>
            <person name="Rohde M."/>
            <person name="Galperin M.Y."/>
            <person name="Jogler C."/>
        </authorList>
    </citation>
    <scope>NUCLEOTIDE SEQUENCE [LARGE SCALE GENOMIC DNA]</scope>
    <source>
        <strain evidence="14 15">Pla22</strain>
    </source>
</reference>
<dbReference type="Gene3D" id="3.30.565.10">
    <property type="entry name" value="Histidine kinase-like ATPase, C-terminal domain"/>
    <property type="match status" value="1"/>
</dbReference>
<proteinExistence type="predicted"/>
<dbReference type="OrthoDB" id="226486at2"/>
<dbReference type="AlphaFoldDB" id="A0A5C5WK83"/>
<dbReference type="PANTHER" id="PTHR43065:SF46">
    <property type="entry name" value="C4-DICARBOXYLATE TRANSPORT SENSOR PROTEIN DCTB"/>
    <property type="match status" value="1"/>
</dbReference>
<dbReference type="EMBL" id="SJPI01000002">
    <property type="protein sequence ID" value="TWT51188.1"/>
    <property type="molecule type" value="Genomic_DNA"/>
</dbReference>
<dbReference type="InterPro" id="IPR003594">
    <property type="entry name" value="HATPase_dom"/>
</dbReference>